<keyword evidence="2" id="KW-1185">Reference proteome</keyword>
<dbReference type="Proteomes" id="UP000030686">
    <property type="component" value="Unassembled WGS sequence"/>
</dbReference>
<dbReference type="STRING" id="1365484.W6Q666"/>
<name>W6Q666_PENRF</name>
<dbReference type="EMBL" id="HG792015">
    <property type="protein sequence ID" value="CDM29744.1"/>
    <property type="molecule type" value="Genomic_DNA"/>
</dbReference>
<organism evidence="1 2">
    <name type="scientific">Penicillium roqueforti (strain FM164)</name>
    <dbReference type="NCBI Taxonomy" id="1365484"/>
    <lineage>
        <taxon>Eukaryota</taxon>
        <taxon>Fungi</taxon>
        <taxon>Dikarya</taxon>
        <taxon>Ascomycota</taxon>
        <taxon>Pezizomycotina</taxon>
        <taxon>Eurotiomycetes</taxon>
        <taxon>Eurotiomycetidae</taxon>
        <taxon>Eurotiales</taxon>
        <taxon>Aspergillaceae</taxon>
        <taxon>Penicillium</taxon>
    </lineage>
</organism>
<protein>
    <submittedName>
        <fullName evidence="1">Genomic scaffold, ProqFM164S01</fullName>
    </submittedName>
</protein>
<sequence length="43" mass="4868">MGSTTKRADFEAIFPSLAQDILAHAKRYNLPDNALEWFEKAIS</sequence>
<gene>
    <name evidence="1" type="ORF">PROQFM164_S01g003557</name>
</gene>
<proteinExistence type="predicted"/>
<reference evidence="1" key="1">
    <citation type="journal article" date="2014" name="Nat. Commun.">
        <title>Multiple recent horizontal transfers of a large genomic region in cheese making fungi.</title>
        <authorList>
            <person name="Cheeseman K."/>
            <person name="Ropars J."/>
            <person name="Renault P."/>
            <person name="Dupont J."/>
            <person name="Gouzy J."/>
            <person name="Branca A."/>
            <person name="Abraham A.L."/>
            <person name="Ceppi M."/>
            <person name="Conseiller E."/>
            <person name="Debuchy R."/>
            <person name="Malagnac F."/>
            <person name="Goarin A."/>
            <person name="Silar P."/>
            <person name="Lacoste S."/>
            <person name="Sallet E."/>
            <person name="Bensimon A."/>
            <person name="Giraud T."/>
            <person name="Brygoo Y."/>
        </authorList>
    </citation>
    <scope>NUCLEOTIDE SEQUENCE [LARGE SCALE GENOMIC DNA]</scope>
    <source>
        <strain evidence="1">FM164</strain>
    </source>
</reference>
<accession>W6Q666</accession>
<dbReference type="AlphaFoldDB" id="W6Q666"/>
<evidence type="ECO:0000313" key="1">
    <source>
        <dbReference type="EMBL" id="CDM29744.1"/>
    </source>
</evidence>
<evidence type="ECO:0000313" key="2">
    <source>
        <dbReference type="Proteomes" id="UP000030686"/>
    </source>
</evidence>